<feature type="transmembrane region" description="Helical" evidence="6">
    <location>
        <begin position="121"/>
        <end position="137"/>
    </location>
</feature>
<feature type="transmembrane region" description="Helical" evidence="6">
    <location>
        <begin position="31"/>
        <end position="52"/>
    </location>
</feature>
<evidence type="ECO:0000256" key="1">
    <source>
        <dbReference type="ARBA" id="ARBA00004141"/>
    </source>
</evidence>
<evidence type="ECO:0000256" key="2">
    <source>
        <dbReference type="ARBA" id="ARBA00022692"/>
    </source>
</evidence>
<name>A0ABV1K725_9PSEU</name>
<dbReference type="Pfam" id="PF13564">
    <property type="entry name" value="DoxX_2"/>
    <property type="match status" value="1"/>
</dbReference>
<sequence>MTQHPESGSRHAGEGSAMTTRATSTSGRNRAAGVALWVVQVVLALVFAFIAFPKMMGDPIAVAPFDLIGLGIPGMVIVGWLEFAGAIALLVPRLCGLAALCLTVLTIGATTLTAVQDPELVAIPAITLVLVSLVAWFRRHDTAELVRTVRR</sequence>
<comment type="caution">
    <text evidence="7">The sequence shown here is derived from an EMBL/GenBank/DDBJ whole genome shotgun (WGS) entry which is preliminary data.</text>
</comment>
<dbReference type="InterPro" id="IPR032808">
    <property type="entry name" value="DoxX"/>
</dbReference>
<keyword evidence="8" id="KW-1185">Reference proteome</keyword>
<gene>
    <name evidence="7" type="ORF">WIS52_04185</name>
</gene>
<keyword evidence="2 6" id="KW-0812">Transmembrane</keyword>
<evidence type="ECO:0000256" key="4">
    <source>
        <dbReference type="ARBA" id="ARBA00023136"/>
    </source>
</evidence>
<evidence type="ECO:0000313" key="8">
    <source>
        <dbReference type="Proteomes" id="UP001494902"/>
    </source>
</evidence>
<keyword evidence="4 6" id="KW-0472">Membrane</keyword>
<dbReference type="EMBL" id="JBEDNQ010000001">
    <property type="protein sequence ID" value="MEQ3549664.1"/>
    <property type="molecule type" value="Genomic_DNA"/>
</dbReference>
<evidence type="ECO:0000256" key="6">
    <source>
        <dbReference type="SAM" id="Phobius"/>
    </source>
</evidence>
<evidence type="ECO:0000313" key="7">
    <source>
        <dbReference type="EMBL" id="MEQ3549664.1"/>
    </source>
</evidence>
<reference evidence="7 8" key="1">
    <citation type="submission" date="2024-03" db="EMBL/GenBank/DDBJ databases">
        <title>Draft genome sequence of Pseudonocardia nematodicida JCM 31783.</title>
        <authorList>
            <person name="Butdee W."/>
            <person name="Duangmal K."/>
        </authorList>
    </citation>
    <scope>NUCLEOTIDE SEQUENCE [LARGE SCALE GENOMIC DNA]</scope>
    <source>
        <strain evidence="7 8">JCM 31783</strain>
    </source>
</reference>
<dbReference type="Proteomes" id="UP001494902">
    <property type="component" value="Unassembled WGS sequence"/>
</dbReference>
<keyword evidence="3 6" id="KW-1133">Transmembrane helix</keyword>
<proteinExistence type="predicted"/>
<evidence type="ECO:0000256" key="3">
    <source>
        <dbReference type="ARBA" id="ARBA00022989"/>
    </source>
</evidence>
<feature type="region of interest" description="Disordered" evidence="5">
    <location>
        <begin position="1"/>
        <end position="24"/>
    </location>
</feature>
<protein>
    <submittedName>
        <fullName evidence="7">DoxX family protein</fullName>
    </submittedName>
</protein>
<organism evidence="7 8">
    <name type="scientific">Pseudonocardia nematodicida</name>
    <dbReference type="NCBI Taxonomy" id="1206997"/>
    <lineage>
        <taxon>Bacteria</taxon>
        <taxon>Bacillati</taxon>
        <taxon>Actinomycetota</taxon>
        <taxon>Actinomycetes</taxon>
        <taxon>Pseudonocardiales</taxon>
        <taxon>Pseudonocardiaceae</taxon>
        <taxon>Pseudonocardia</taxon>
    </lineage>
</organism>
<feature type="transmembrane region" description="Helical" evidence="6">
    <location>
        <begin position="97"/>
        <end position="115"/>
    </location>
</feature>
<feature type="transmembrane region" description="Helical" evidence="6">
    <location>
        <begin position="67"/>
        <end position="90"/>
    </location>
</feature>
<evidence type="ECO:0000256" key="5">
    <source>
        <dbReference type="SAM" id="MobiDB-lite"/>
    </source>
</evidence>
<comment type="subcellular location">
    <subcellularLocation>
        <location evidence="1">Membrane</location>
        <topology evidence="1">Multi-pass membrane protein</topology>
    </subcellularLocation>
</comment>
<accession>A0ABV1K725</accession>
<dbReference type="RefSeq" id="WP_349296732.1">
    <property type="nucleotide sequence ID" value="NZ_JBEDNQ010000001.1"/>
</dbReference>